<reference evidence="4 5" key="1">
    <citation type="submission" date="2018-06" db="EMBL/GenBank/DDBJ databases">
        <authorList>
            <consortium name="Pathogen Informatics"/>
            <person name="Doyle S."/>
        </authorList>
    </citation>
    <scope>NUCLEOTIDE SEQUENCE [LARGE SCALE GENOMIC DNA]</scope>
    <source>
        <strain evidence="4 5">NCTC10661</strain>
    </source>
</reference>
<dbReference type="InterPro" id="IPR035901">
    <property type="entry name" value="GIY-YIG_endonuc_sf"/>
</dbReference>
<name>A0AAE8NL80_BURCE</name>
<feature type="compositionally biased region" description="Basic and acidic residues" evidence="2">
    <location>
        <begin position="175"/>
        <end position="185"/>
    </location>
</feature>
<evidence type="ECO:0000256" key="2">
    <source>
        <dbReference type="SAM" id="MobiDB-lite"/>
    </source>
</evidence>
<dbReference type="PANTHER" id="PTHR34477">
    <property type="entry name" value="UPF0213 PROTEIN YHBQ"/>
    <property type="match status" value="1"/>
</dbReference>
<feature type="compositionally biased region" description="Low complexity" evidence="2">
    <location>
        <begin position="158"/>
        <end position="172"/>
    </location>
</feature>
<dbReference type="RefSeq" id="WP_111999126.1">
    <property type="nucleotide sequence ID" value="NZ_CADEUP010000009.1"/>
</dbReference>
<evidence type="ECO:0000259" key="3">
    <source>
        <dbReference type="PROSITE" id="PS50164"/>
    </source>
</evidence>
<dbReference type="Gene3D" id="3.40.1440.10">
    <property type="entry name" value="GIY-YIG endonuclease"/>
    <property type="match status" value="1"/>
</dbReference>
<gene>
    <name evidence="4" type="ORF">NCTC10661_06303</name>
</gene>
<feature type="compositionally biased region" description="Low complexity" evidence="2">
    <location>
        <begin position="222"/>
        <end position="253"/>
    </location>
</feature>
<comment type="caution">
    <text evidence="4">The sequence shown here is derived from an EMBL/GenBank/DDBJ whole genome shotgun (WGS) entry which is preliminary data.</text>
</comment>
<feature type="domain" description="GIY-YIG" evidence="3">
    <location>
        <begin position="1"/>
        <end position="76"/>
    </location>
</feature>
<protein>
    <submittedName>
        <fullName evidence="4">Excinuclease ABC C subunit domain-containing protein</fullName>
    </submittedName>
</protein>
<evidence type="ECO:0000256" key="1">
    <source>
        <dbReference type="ARBA" id="ARBA00007435"/>
    </source>
</evidence>
<dbReference type="InterPro" id="IPR050190">
    <property type="entry name" value="UPF0213_domain"/>
</dbReference>
<dbReference type="AlphaFoldDB" id="A0AAE8NL80"/>
<comment type="similarity">
    <text evidence="1">Belongs to the UPF0213 family.</text>
</comment>
<feature type="compositionally biased region" description="Low complexity" evidence="2">
    <location>
        <begin position="191"/>
        <end position="211"/>
    </location>
</feature>
<evidence type="ECO:0000313" key="5">
    <source>
        <dbReference type="Proteomes" id="UP000250416"/>
    </source>
</evidence>
<dbReference type="Pfam" id="PF01541">
    <property type="entry name" value="GIY-YIG"/>
    <property type="match status" value="1"/>
</dbReference>
<feature type="region of interest" description="Disordered" evidence="2">
    <location>
        <begin position="111"/>
        <end position="297"/>
    </location>
</feature>
<evidence type="ECO:0000313" key="4">
    <source>
        <dbReference type="EMBL" id="SQA57974.1"/>
    </source>
</evidence>
<dbReference type="PROSITE" id="PS50164">
    <property type="entry name" value="GIY_YIG"/>
    <property type="match status" value="1"/>
</dbReference>
<sequence length="297" mass="30970">MSWFLYLIECADDSVYTGITTDVAARFDEHASGKGARYTRSRKPRAVLASFPLPDRSIASRAEYWVKRLTAAQKRELAAGIRTLESVLPAGMSIDGNVDAAGLKAELKAGKRGRTKAKAQSADIATQAAETDKPVKKAAKAGNDGDASTPAKTVKRGQATQAPKKTKATPATKRAKTDDAAEVKKGSPRGKSATKATKATKATSKQKAPAAGGKSVAKPRTDVASAPARSRASATRTTTDTVETPANPVTATRRATRANRARSAANATALPAPPPARARKKTTPGAGPRTKQNRAAS</sequence>
<feature type="compositionally biased region" description="Low complexity" evidence="2">
    <location>
        <begin position="261"/>
        <end position="270"/>
    </location>
</feature>
<dbReference type="Proteomes" id="UP000250416">
    <property type="component" value="Unassembled WGS sequence"/>
</dbReference>
<dbReference type="SUPFAM" id="SSF82771">
    <property type="entry name" value="GIY-YIG endonuclease"/>
    <property type="match status" value="1"/>
</dbReference>
<dbReference type="EMBL" id="UARD01000044">
    <property type="protein sequence ID" value="SQA57974.1"/>
    <property type="molecule type" value="Genomic_DNA"/>
</dbReference>
<organism evidence="4 5">
    <name type="scientific">Burkholderia cepacia</name>
    <name type="common">Pseudomonas cepacia</name>
    <dbReference type="NCBI Taxonomy" id="292"/>
    <lineage>
        <taxon>Bacteria</taxon>
        <taxon>Pseudomonadati</taxon>
        <taxon>Pseudomonadota</taxon>
        <taxon>Betaproteobacteria</taxon>
        <taxon>Burkholderiales</taxon>
        <taxon>Burkholderiaceae</taxon>
        <taxon>Burkholderia</taxon>
        <taxon>Burkholderia cepacia complex</taxon>
    </lineage>
</organism>
<proteinExistence type="inferred from homology"/>
<accession>A0AAE8NL80</accession>
<dbReference type="PANTHER" id="PTHR34477:SF1">
    <property type="entry name" value="UPF0213 PROTEIN YHBQ"/>
    <property type="match status" value="1"/>
</dbReference>
<dbReference type="CDD" id="cd10456">
    <property type="entry name" value="GIY-YIG_UPF0213"/>
    <property type="match status" value="1"/>
</dbReference>
<dbReference type="InterPro" id="IPR000305">
    <property type="entry name" value="GIY-YIG_endonuc"/>
</dbReference>